<evidence type="ECO:0000313" key="2">
    <source>
        <dbReference type="EMBL" id="SEN89872.1"/>
    </source>
</evidence>
<gene>
    <name evidence="2" type="ORF">SAMN04488011_107169</name>
</gene>
<sequence length="180" mass="20119">MTQKAEEADLDLDRDLFLRQLVRDLSGTLESVVGLDLAEGYISAVGSNVGHWIDRSYKDALETDRLTATQVAEVCVDLKRRIGGDFYLISATQEELVFGNRRCPFGAAVMDRPSLCMMTSNVFGRISADNLGYARVELEETIARGDPGCRVVVRLEKTPDTKATEREYFRAYDPELVDTN</sequence>
<reference evidence="3" key="1">
    <citation type="submission" date="2016-10" db="EMBL/GenBank/DDBJ databases">
        <authorList>
            <person name="Varghese N."/>
            <person name="Submissions S."/>
        </authorList>
    </citation>
    <scope>NUCLEOTIDE SEQUENCE [LARGE SCALE GENOMIC DNA]</scope>
    <source>
        <strain evidence="3">DSM 26893</strain>
    </source>
</reference>
<dbReference type="Pfam" id="PF18546">
    <property type="entry name" value="MetOD1"/>
    <property type="match status" value="1"/>
</dbReference>
<organism evidence="2 3">
    <name type="scientific">Palleronia pelagia</name>
    <dbReference type="NCBI Taxonomy" id="387096"/>
    <lineage>
        <taxon>Bacteria</taxon>
        <taxon>Pseudomonadati</taxon>
        <taxon>Pseudomonadota</taxon>
        <taxon>Alphaproteobacteria</taxon>
        <taxon>Rhodobacterales</taxon>
        <taxon>Roseobacteraceae</taxon>
        <taxon>Palleronia</taxon>
    </lineage>
</organism>
<keyword evidence="3" id="KW-1185">Reference proteome</keyword>
<accession>A0A1H8KA39</accession>
<name>A0A1H8KA39_9RHOB</name>
<proteinExistence type="predicted"/>
<evidence type="ECO:0000313" key="3">
    <source>
        <dbReference type="Proteomes" id="UP000199372"/>
    </source>
</evidence>
<dbReference type="AlphaFoldDB" id="A0A1H8KA39"/>
<dbReference type="Proteomes" id="UP000199372">
    <property type="component" value="Unassembled WGS sequence"/>
</dbReference>
<dbReference type="EMBL" id="FOCM01000007">
    <property type="protein sequence ID" value="SEN89872.1"/>
    <property type="molecule type" value="Genomic_DNA"/>
</dbReference>
<dbReference type="InterPro" id="IPR041359">
    <property type="entry name" value="MetOD1"/>
</dbReference>
<evidence type="ECO:0000259" key="1">
    <source>
        <dbReference type="Pfam" id="PF18546"/>
    </source>
</evidence>
<protein>
    <recommendedName>
        <fullName evidence="1">Metanogen output domain-containing protein</fullName>
    </recommendedName>
</protein>
<feature type="domain" description="Metanogen output" evidence="1">
    <location>
        <begin position="23"/>
        <end position="153"/>
    </location>
</feature>